<sequence>MLMSRADCLMSLHKKDSVLSHWGMKKHALIKAQWQQQEAGLPISRICQHEENVESWKQHKEQLALQQAPAIGSLLYAAGQHGVAQQLNQFAAVLHHLSHQRPMIAYEQQQELEQLFYDHMLSSVMPNKHWSNDAGWSFAGKGHQIEGEAARAHRALR</sequence>
<dbReference type="AlphaFoldDB" id="A0A7S3VQK4"/>
<gene>
    <name evidence="1" type="ORF">DTER00134_LOCUS16332</name>
</gene>
<name>A0A7S3VQK4_DUNTE</name>
<proteinExistence type="predicted"/>
<organism evidence="1">
    <name type="scientific">Dunaliella tertiolecta</name>
    <name type="common">Green alga</name>
    <dbReference type="NCBI Taxonomy" id="3047"/>
    <lineage>
        <taxon>Eukaryota</taxon>
        <taxon>Viridiplantae</taxon>
        <taxon>Chlorophyta</taxon>
        <taxon>core chlorophytes</taxon>
        <taxon>Chlorophyceae</taxon>
        <taxon>CS clade</taxon>
        <taxon>Chlamydomonadales</taxon>
        <taxon>Dunaliellaceae</taxon>
        <taxon>Dunaliella</taxon>
    </lineage>
</organism>
<reference evidence="1" key="1">
    <citation type="submission" date="2021-01" db="EMBL/GenBank/DDBJ databases">
        <authorList>
            <person name="Corre E."/>
            <person name="Pelletier E."/>
            <person name="Niang G."/>
            <person name="Scheremetjew M."/>
            <person name="Finn R."/>
            <person name="Kale V."/>
            <person name="Holt S."/>
            <person name="Cochrane G."/>
            <person name="Meng A."/>
            <person name="Brown T."/>
            <person name="Cohen L."/>
        </authorList>
    </citation>
    <scope>NUCLEOTIDE SEQUENCE</scope>
    <source>
        <strain evidence="1">CCMP1320</strain>
    </source>
</reference>
<accession>A0A7S3VQK4</accession>
<protein>
    <submittedName>
        <fullName evidence="1">Uncharacterized protein</fullName>
    </submittedName>
</protein>
<evidence type="ECO:0000313" key="1">
    <source>
        <dbReference type="EMBL" id="CAE0501259.1"/>
    </source>
</evidence>
<dbReference type="EMBL" id="HBIP01027043">
    <property type="protein sequence ID" value="CAE0501259.1"/>
    <property type="molecule type" value="Transcribed_RNA"/>
</dbReference>